<dbReference type="InterPro" id="IPR003148">
    <property type="entry name" value="RCK_N"/>
</dbReference>
<proteinExistence type="predicted"/>
<dbReference type="KEGG" id="hanx:ABSL23_12620"/>
<dbReference type="RefSeq" id="WP_353633977.1">
    <property type="nucleotide sequence ID" value="NZ_CP159204.1"/>
</dbReference>
<dbReference type="SUPFAM" id="SSF51735">
    <property type="entry name" value="NAD(P)-binding Rossmann-fold domains"/>
    <property type="match status" value="1"/>
</dbReference>
<reference evidence="3" key="1">
    <citation type="submission" date="2024-06" db="EMBL/GenBank/DDBJ databases">
        <title>Genome Sequence of an extremely halophilic archaeon isolated from Permian era halite, Salado Formation, Carlsbad, New Mexico: Halobacterium sp. strain NMX12-1.</title>
        <authorList>
            <person name="Sotoa L."/>
            <person name="DasSarma P."/>
            <person name="Anton B.P."/>
            <person name="Vincze T."/>
            <person name="Verma I."/>
            <person name="Eralp B."/>
            <person name="Powers D.W."/>
            <person name="Dozier B.L."/>
            <person name="Roberts R.J."/>
            <person name="DasSarma S."/>
        </authorList>
    </citation>
    <scope>NUCLEOTIDE SEQUENCE</scope>
    <source>
        <strain evidence="3">NMX12-1</strain>
    </source>
</reference>
<dbReference type="InterPro" id="IPR050721">
    <property type="entry name" value="Trk_Ktr_HKT_K-transport"/>
</dbReference>
<dbReference type="Gene3D" id="3.40.50.720">
    <property type="entry name" value="NAD(P)-binding Rossmann-like Domain"/>
    <property type="match status" value="1"/>
</dbReference>
<gene>
    <name evidence="3" type="ORF">ABSL23_12620</name>
</gene>
<dbReference type="GeneID" id="91110006"/>
<feature type="compositionally biased region" description="Basic and acidic residues" evidence="1">
    <location>
        <begin position="37"/>
        <end position="48"/>
    </location>
</feature>
<accession>A0AAU8CC86</accession>
<feature type="domain" description="RCK N-terminal" evidence="2">
    <location>
        <begin position="15"/>
        <end position="131"/>
    </location>
</feature>
<organism evidence="3">
    <name type="scientific">Halobacterium sp. NMX12-1</name>
    <dbReference type="NCBI Taxonomy" id="3166650"/>
    <lineage>
        <taxon>Archaea</taxon>
        <taxon>Methanobacteriati</taxon>
        <taxon>Methanobacteriota</taxon>
        <taxon>Stenosarchaea group</taxon>
        <taxon>Halobacteria</taxon>
        <taxon>Halobacteriales</taxon>
        <taxon>Halobacteriaceae</taxon>
        <taxon>Halobacterium</taxon>
    </lineage>
</organism>
<name>A0AAU8CC86_9EURY</name>
<dbReference type="PROSITE" id="PS51201">
    <property type="entry name" value="RCK_N"/>
    <property type="match status" value="1"/>
</dbReference>
<sequence>MSSSEHATDRTRQGEDAVFVVGGGAVGRAVADRLAADGETVTRVDRSPTTDPPPGQTVRTVDALDAHSLRGAGLDDATTVLALEPDDATNLLVAQLARTTFGVERVLVRTNDPDRASAFELGGVETVDAAAALARAVADRW</sequence>
<protein>
    <submittedName>
        <fullName evidence="3">NAD-binding protein</fullName>
    </submittedName>
</protein>
<dbReference type="PANTHER" id="PTHR43833">
    <property type="entry name" value="POTASSIUM CHANNEL PROTEIN 2-RELATED-RELATED"/>
    <property type="match status" value="1"/>
</dbReference>
<feature type="region of interest" description="Disordered" evidence="1">
    <location>
        <begin position="37"/>
        <end position="59"/>
    </location>
</feature>
<evidence type="ECO:0000256" key="1">
    <source>
        <dbReference type="SAM" id="MobiDB-lite"/>
    </source>
</evidence>
<dbReference type="EMBL" id="CP159204">
    <property type="protein sequence ID" value="XCF16073.1"/>
    <property type="molecule type" value="Genomic_DNA"/>
</dbReference>
<dbReference type="AlphaFoldDB" id="A0AAU8CC86"/>
<dbReference type="InterPro" id="IPR036291">
    <property type="entry name" value="NAD(P)-bd_dom_sf"/>
</dbReference>
<dbReference type="Pfam" id="PF02254">
    <property type="entry name" value="TrkA_N"/>
    <property type="match status" value="1"/>
</dbReference>
<evidence type="ECO:0000313" key="3">
    <source>
        <dbReference type="EMBL" id="XCF16073.1"/>
    </source>
</evidence>
<dbReference type="GO" id="GO:0006813">
    <property type="term" value="P:potassium ion transport"/>
    <property type="evidence" value="ECO:0007669"/>
    <property type="project" value="InterPro"/>
</dbReference>
<evidence type="ECO:0000259" key="2">
    <source>
        <dbReference type="PROSITE" id="PS51201"/>
    </source>
</evidence>